<dbReference type="RefSeq" id="WP_066605961.1">
    <property type="nucleotide sequence ID" value="NZ_KQ130435.1"/>
</dbReference>
<evidence type="ECO:0000313" key="3">
    <source>
        <dbReference type="Proteomes" id="UP000052232"/>
    </source>
</evidence>
<proteinExistence type="predicted"/>
<evidence type="ECO:0000256" key="1">
    <source>
        <dbReference type="SAM" id="MobiDB-lite"/>
    </source>
</evidence>
<feature type="region of interest" description="Disordered" evidence="1">
    <location>
        <begin position="97"/>
        <end position="139"/>
    </location>
</feature>
<keyword evidence="3" id="KW-1185">Reference proteome</keyword>
<dbReference type="EMBL" id="JACT01000003">
    <property type="protein sequence ID" value="KMS54692.1"/>
    <property type="molecule type" value="Genomic_DNA"/>
</dbReference>
<gene>
    <name evidence="2" type="ORF">V473_15145</name>
</gene>
<reference evidence="2 3" key="1">
    <citation type="journal article" date="2015" name="G3 (Bethesda)">
        <title>Insights into Ongoing Evolution of the Hexachlorocyclohexane Catabolic Pathway from Comparative Genomics of Ten Sphingomonadaceae Strains.</title>
        <authorList>
            <person name="Pearce S.L."/>
            <person name="Oakeshott J.G."/>
            <person name="Pandey G."/>
        </authorList>
    </citation>
    <scope>NUCLEOTIDE SEQUENCE [LARGE SCALE GENOMIC DNA]</scope>
    <source>
        <strain evidence="2 3">LL01</strain>
    </source>
</reference>
<name>A0A0J7XSN7_9SPHN</name>
<dbReference type="Proteomes" id="UP000052232">
    <property type="component" value="Unassembled WGS sequence"/>
</dbReference>
<organism evidence="2 3">
    <name type="scientific">Sphingobium cupriresistens LL01</name>
    <dbReference type="NCBI Taxonomy" id="1420583"/>
    <lineage>
        <taxon>Bacteria</taxon>
        <taxon>Pseudomonadati</taxon>
        <taxon>Pseudomonadota</taxon>
        <taxon>Alphaproteobacteria</taxon>
        <taxon>Sphingomonadales</taxon>
        <taxon>Sphingomonadaceae</taxon>
        <taxon>Sphingobium</taxon>
    </lineage>
</organism>
<protein>
    <submittedName>
        <fullName evidence="2">Uncharacterized protein</fullName>
    </submittedName>
</protein>
<accession>A0A0J7XSN7</accession>
<dbReference type="AlphaFoldDB" id="A0A0J7XSN7"/>
<sequence>MTVMSLGLAGCDGAGMPSCDSVEEDVIRLEEGALIKIVKAREVSRTSREVVCRGVAVYRDGDEIKMRYRAYIDEDRDLMIAYDTDEAQQEAIDRVEAEAEEAGRKAAQEFEREMDQSMREAIGSDRWEAAKPDPDGYGF</sequence>
<dbReference type="PATRIC" id="fig|1420583.3.peg.2824"/>
<comment type="caution">
    <text evidence="2">The sequence shown here is derived from an EMBL/GenBank/DDBJ whole genome shotgun (WGS) entry which is preliminary data.</text>
</comment>
<evidence type="ECO:0000313" key="2">
    <source>
        <dbReference type="EMBL" id="KMS54692.1"/>
    </source>
</evidence>